<evidence type="ECO:0000256" key="1">
    <source>
        <dbReference type="SAM" id="MobiDB-lite"/>
    </source>
</evidence>
<dbReference type="SMART" id="SM00449">
    <property type="entry name" value="SPRY"/>
    <property type="match status" value="1"/>
</dbReference>
<feature type="compositionally biased region" description="Basic and acidic residues" evidence="1">
    <location>
        <begin position="374"/>
        <end position="428"/>
    </location>
</feature>
<evidence type="ECO:0000313" key="3">
    <source>
        <dbReference type="EMBL" id="CAI2381496.1"/>
    </source>
</evidence>
<dbReference type="InterPro" id="IPR043136">
    <property type="entry name" value="B30.2/SPRY_sf"/>
</dbReference>
<keyword evidence="4" id="KW-1185">Reference proteome</keyword>
<accession>A0AAD1XZE9</accession>
<proteinExistence type="predicted"/>
<dbReference type="Gene3D" id="2.60.120.920">
    <property type="match status" value="1"/>
</dbReference>
<feature type="region of interest" description="Disordered" evidence="1">
    <location>
        <begin position="67"/>
        <end position="503"/>
    </location>
</feature>
<feature type="compositionally biased region" description="Basic and acidic residues" evidence="1">
    <location>
        <begin position="334"/>
        <end position="367"/>
    </location>
</feature>
<dbReference type="PANTHER" id="PTHR12245">
    <property type="entry name" value="SPRY DOMAIN CONTAINING SOCS BOX PROTEIN"/>
    <property type="match status" value="1"/>
</dbReference>
<sequence>MELEDTERKDSDTRFTIYTSFGYGTVEDEKIVEQLSNKKYIKVKKDKKKQFEAKDARAIDMLARMERRAKRKKKKIVKEKKERKKKVSNSLFEEMKRSEEAEENKLAEYQPPEVEIVQSDNMFEINPEDQKSEKNKISLAEIVEVDEKEHLEEAKHPQPEEDNKEEVPKEQQEDNKEDSKEKAQDVKDSPKEDEKEDSKAEPEQNKQEENEKQPEEDEKKPEDSQKEVPEEDKKQQPEKDKEESPPEDEKKESLPEEKKESLPEDEKKESLPEENKKESPPEEDKKEQPKEDSKKEQPEEDKKDENPAANNEAQPGEEQPQESNAESPPDEVQEDSKKPEAEDKKEDSGDKKEDQQEVPKEDEKKQENEEDEKKEEKEEDQKNEEDSKKEDKEDQKQPEKEEDEKKPEKEEDKKESSDSKEDSKKAGDDEGEEGNPESNEADSSDKKGSSKKLVKAEQKKLSAKNPFERKPSESKKPKEDPPKSDSEYEEVTDPEFDAFNSDDSAEKSRIVSVNFNWGGEGRLTKKQIKIKIRIFVKTFFGNRTKHEVVVGINDRVESLVDKLNTNDELSCFHVIKFIYPMGRVKHLSMSDTFANQNIPEGACLVMIGKKDFHWDMAMKGRNIIIYNQLTANKKHETTHETILANVGFDSGTHYWEITIDSFVDLDDICVGVAKGNVNLYTPATETGCFWGWVATGEKKFEPTSEGRQISRFGEPCKIGDIVGVLLQFDNGFASLSFYRNKVFIGNAFDNIPPGTLYPAVCLYYGEVQVTLNPTVKRP</sequence>
<feature type="compositionally biased region" description="Basic and acidic residues" evidence="1">
    <location>
        <begin position="443"/>
        <end position="486"/>
    </location>
</feature>
<dbReference type="PANTHER" id="PTHR12245:SF5">
    <property type="entry name" value="SPRY DOMAIN-CONTAINING SOCS BOX PROTEIN 3"/>
    <property type="match status" value="1"/>
</dbReference>
<feature type="compositionally biased region" description="Acidic residues" evidence="1">
    <location>
        <begin position="429"/>
        <end position="442"/>
    </location>
</feature>
<evidence type="ECO:0000313" key="4">
    <source>
        <dbReference type="Proteomes" id="UP001295684"/>
    </source>
</evidence>
<dbReference type="SUPFAM" id="SSF49899">
    <property type="entry name" value="Concanavalin A-like lectins/glucanases"/>
    <property type="match status" value="1"/>
</dbReference>
<organism evidence="3 4">
    <name type="scientific">Euplotes crassus</name>
    <dbReference type="NCBI Taxonomy" id="5936"/>
    <lineage>
        <taxon>Eukaryota</taxon>
        <taxon>Sar</taxon>
        <taxon>Alveolata</taxon>
        <taxon>Ciliophora</taxon>
        <taxon>Intramacronucleata</taxon>
        <taxon>Spirotrichea</taxon>
        <taxon>Hypotrichia</taxon>
        <taxon>Euplotida</taxon>
        <taxon>Euplotidae</taxon>
        <taxon>Moneuplotes</taxon>
    </lineage>
</organism>
<feature type="compositionally biased region" description="Basic and acidic residues" evidence="1">
    <location>
        <begin position="93"/>
        <end position="106"/>
    </location>
</feature>
<reference evidence="3" key="1">
    <citation type="submission" date="2023-07" db="EMBL/GenBank/DDBJ databases">
        <authorList>
            <consortium name="AG Swart"/>
            <person name="Singh M."/>
            <person name="Singh A."/>
            <person name="Seah K."/>
            <person name="Emmerich C."/>
        </authorList>
    </citation>
    <scope>NUCLEOTIDE SEQUENCE</scope>
    <source>
        <strain evidence="3">DP1</strain>
    </source>
</reference>
<dbReference type="InterPro" id="IPR003877">
    <property type="entry name" value="SPRY_dom"/>
</dbReference>
<evidence type="ECO:0000259" key="2">
    <source>
        <dbReference type="PROSITE" id="PS50188"/>
    </source>
</evidence>
<dbReference type="Pfam" id="PF00622">
    <property type="entry name" value="SPRY"/>
    <property type="match status" value="1"/>
</dbReference>
<comment type="caution">
    <text evidence="3">The sequence shown here is derived from an EMBL/GenBank/DDBJ whole genome shotgun (WGS) entry which is preliminary data.</text>
</comment>
<feature type="domain" description="B30.2/SPRY" evidence="2">
    <location>
        <begin position="585"/>
        <end position="778"/>
    </location>
</feature>
<feature type="compositionally biased region" description="Basic residues" evidence="1">
    <location>
        <begin position="67"/>
        <end position="87"/>
    </location>
</feature>
<name>A0AAD1XZE9_EUPCR</name>
<dbReference type="InterPro" id="IPR013320">
    <property type="entry name" value="ConA-like_dom_sf"/>
</dbReference>
<protein>
    <recommendedName>
        <fullName evidence="2">B30.2/SPRY domain-containing protein</fullName>
    </recommendedName>
</protein>
<dbReference type="InterPro" id="IPR050672">
    <property type="entry name" value="FBXO45-Fsn/SPSB_families"/>
</dbReference>
<dbReference type="AlphaFoldDB" id="A0AAD1XZE9"/>
<dbReference type="PROSITE" id="PS50188">
    <property type="entry name" value="B302_SPRY"/>
    <property type="match status" value="1"/>
</dbReference>
<feature type="compositionally biased region" description="Acidic residues" evidence="1">
    <location>
        <begin position="487"/>
        <end position="496"/>
    </location>
</feature>
<dbReference type="CDD" id="cd11709">
    <property type="entry name" value="SPRY"/>
    <property type="match status" value="1"/>
</dbReference>
<dbReference type="InterPro" id="IPR001870">
    <property type="entry name" value="B30.2/SPRY"/>
</dbReference>
<feature type="compositionally biased region" description="Basic and acidic residues" evidence="1">
    <location>
        <begin position="145"/>
        <end position="306"/>
    </location>
</feature>
<gene>
    <name evidence="3" type="ORF">ECRASSUSDP1_LOCUS22952</name>
</gene>
<dbReference type="Proteomes" id="UP001295684">
    <property type="component" value="Unassembled WGS sequence"/>
</dbReference>
<dbReference type="EMBL" id="CAMPGE010023575">
    <property type="protein sequence ID" value="CAI2381496.1"/>
    <property type="molecule type" value="Genomic_DNA"/>
</dbReference>